<accession>A0A8J9ZRM4</accession>
<proteinExistence type="predicted"/>
<dbReference type="AlphaFoldDB" id="A0A8J9ZRM4"/>
<name>A0A8J9ZRM4_BRALA</name>
<keyword evidence="2" id="KW-0677">Repeat</keyword>
<reference evidence="4" key="1">
    <citation type="submission" date="2022-01" db="EMBL/GenBank/DDBJ databases">
        <authorList>
            <person name="Braso-Vives M."/>
        </authorList>
    </citation>
    <scope>NUCLEOTIDE SEQUENCE</scope>
</reference>
<dbReference type="Gene3D" id="3.80.10.10">
    <property type="entry name" value="Ribonuclease Inhibitor"/>
    <property type="match status" value="1"/>
</dbReference>
<dbReference type="SUPFAM" id="SSF52058">
    <property type="entry name" value="L domain-like"/>
    <property type="match status" value="1"/>
</dbReference>
<keyword evidence="3" id="KW-0812">Transmembrane</keyword>
<evidence type="ECO:0000256" key="3">
    <source>
        <dbReference type="SAM" id="Phobius"/>
    </source>
</evidence>
<dbReference type="InterPro" id="IPR001611">
    <property type="entry name" value="Leu-rich_rpt"/>
</dbReference>
<organism evidence="4 5">
    <name type="scientific">Branchiostoma lanceolatum</name>
    <name type="common">Common lancelet</name>
    <name type="synonym">Amphioxus lanceolatum</name>
    <dbReference type="NCBI Taxonomy" id="7740"/>
    <lineage>
        <taxon>Eukaryota</taxon>
        <taxon>Metazoa</taxon>
        <taxon>Chordata</taxon>
        <taxon>Cephalochordata</taxon>
        <taxon>Leptocardii</taxon>
        <taxon>Amphioxiformes</taxon>
        <taxon>Branchiostomatidae</taxon>
        <taxon>Branchiostoma</taxon>
    </lineage>
</organism>
<sequence length="720" mass="80592">MDSATFCFIFTLLTTTEGNNFHYTGHNLTRVPIDSITPDAHTVRLSDNEISHLGSFNTTPYIRHLYIDNNRVNNLSSQTFQRLNKLRLLDLNRNYIGSLRDFVFSDLVSLWTLYLSNNLVSAISERAFHGLASLEFLELSGNRLSAVPMQAIRLIPSKRLLLVSLMVNNINQIPEDIQSAHPSASYELQGNPLRCPDEQVSRDDVFNLENVDVWPKTPPYITNTHQNRSFVEHLIFIKSRHKYFGVLPYTFYVSEHYSTSLPLFAASKYNLPGAADSLAWTTPTGRHMIEDVTEALVVENFSAEDSGIYTMAYETAWLGSTKTYCNDLLLCLADRRPVEKQEQNTTTFPPPDDFLPRCENNTDTCASSTNRSCCSYWLRFKSSFHQKFCVVRNTNSEENPAVLSIIAIVLVAMLFPIATALFCWTKRRNSREKNNRASGATLHMGVEAMAVCIPPHTLPELTGYSTERESSPNAFPLRRLRSPETDWSAKKMGATQYSFHCVAEALPADTLGTTEAQVHHYENDDAEDADEEVQCHQYASAAPPPLPVYEGNATDAVNTDVHCQDDEVPEQPAFQIGKAETDETEMPYGVAAANSLYRRDTALNRNALTSEHTSNPTSNDSAVETNQMEEMPYAIADADSLYPRDTVPNRRILTSQHARGAATNYRGTEATQTPTVTADFFYGQQSDHIDMSRDVTMTSCQDSAEPDFGILYGSGPATVE</sequence>
<dbReference type="InterPro" id="IPR003591">
    <property type="entry name" value="Leu-rich_rpt_typical-subtyp"/>
</dbReference>
<evidence type="ECO:0000256" key="2">
    <source>
        <dbReference type="ARBA" id="ARBA00022737"/>
    </source>
</evidence>
<dbReference type="Pfam" id="PF13855">
    <property type="entry name" value="LRR_8"/>
    <property type="match status" value="1"/>
</dbReference>
<dbReference type="InterPro" id="IPR032675">
    <property type="entry name" value="LRR_dom_sf"/>
</dbReference>
<dbReference type="SMART" id="SM00369">
    <property type="entry name" value="LRR_TYP"/>
    <property type="match status" value="4"/>
</dbReference>
<gene>
    <name evidence="4" type="primary">LGR4</name>
    <name evidence="4" type="ORF">BLAG_LOCUS16440</name>
</gene>
<dbReference type="PANTHER" id="PTHR24366">
    <property type="entry name" value="IG(IMMUNOGLOBULIN) AND LRR(LEUCINE RICH REPEAT) DOMAINS"/>
    <property type="match status" value="1"/>
</dbReference>
<keyword evidence="3" id="KW-0472">Membrane</keyword>
<protein>
    <submittedName>
        <fullName evidence="4">LGR4 protein</fullName>
    </submittedName>
</protein>
<feature type="transmembrane region" description="Helical" evidence="3">
    <location>
        <begin position="401"/>
        <end position="424"/>
    </location>
</feature>
<evidence type="ECO:0000256" key="1">
    <source>
        <dbReference type="ARBA" id="ARBA00022614"/>
    </source>
</evidence>
<dbReference type="EMBL" id="OV696688">
    <property type="protein sequence ID" value="CAH1259050.1"/>
    <property type="molecule type" value="Genomic_DNA"/>
</dbReference>
<dbReference type="Proteomes" id="UP000838412">
    <property type="component" value="Chromosome 3"/>
</dbReference>
<dbReference type="PROSITE" id="PS51450">
    <property type="entry name" value="LRR"/>
    <property type="match status" value="1"/>
</dbReference>
<evidence type="ECO:0000313" key="5">
    <source>
        <dbReference type="Proteomes" id="UP000838412"/>
    </source>
</evidence>
<dbReference type="PANTHER" id="PTHR24366:SF96">
    <property type="entry name" value="LEUCINE RICH REPEAT CONTAINING 53"/>
    <property type="match status" value="1"/>
</dbReference>
<evidence type="ECO:0000313" key="4">
    <source>
        <dbReference type="EMBL" id="CAH1259050.1"/>
    </source>
</evidence>
<keyword evidence="3" id="KW-1133">Transmembrane helix</keyword>
<keyword evidence="5" id="KW-1185">Reference proteome</keyword>
<keyword evidence="1" id="KW-0433">Leucine-rich repeat</keyword>
<dbReference type="OrthoDB" id="9990437at2759"/>